<comment type="caution">
    <text evidence="2">The sequence shown here is derived from an EMBL/GenBank/DDBJ whole genome shotgun (WGS) entry which is preliminary data.</text>
</comment>
<dbReference type="PANTHER" id="PTHR45566:SF1">
    <property type="entry name" value="HTH-TYPE TRANSCRIPTIONAL REGULATOR YHJB-RELATED"/>
    <property type="match status" value="1"/>
</dbReference>
<accession>A0A6N8SFC0</accession>
<proteinExistence type="predicted"/>
<reference evidence="2 3" key="1">
    <citation type="submission" date="2019-12" db="EMBL/GenBank/DDBJ databases">
        <title>Shinella kummerowiae sp. nov., a symbiotic bacterium isolated from root nodules of the herbal legume Kummerowia stipulacea.</title>
        <authorList>
            <person name="Gao J."/>
        </authorList>
    </citation>
    <scope>NUCLEOTIDE SEQUENCE [LARGE SCALE GENOMIC DNA]</scope>
    <source>
        <strain evidence="2 3">CCBAU 25048</strain>
    </source>
</reference>
<dbReference type="InterPro" id="IPR051015">
    <property type="entry name" value="EvgA-like"/>
</dbReference>
<keyword evidence="3" id="KW-1185">Reference proteome</keyword>
<sequence length="252" mass="27255">MASTQTYMGGKEFPASSFADFSDSNGRQISVGPSGREKTIMVLDRRSLDGQCLAKCLGSHKSGLEFIAVTSAEHWNSLRDEVPPLAAILFNIGGDNADNPAVAESVRALAEEFRVPVILLADSADLLQIMKALEFGAKSYIPSSVTIDVCLEAIALSLAGGVFLPASSVLAARQMLEAEAPPARLLDSMFTARQIEVANAVRRGKANKIIAYELNLRESTVKVHIRNIMKKMNATNRTEVAYKLNELFPLEA</sequence>
<protein>
    <submittedName>
        <fullName evidence="2">DNA-binding response regulator</fullName>
    </submittedName>
</protein>
<gene>
    <name evidence="2" type="ORF">GR138_13920</name>
</gene>
<dbReference type="Pfam" id="PF00196">
    <property type="entry name" value="GerE"/>
    <property type="match status" value="1"/>
</dbReference>
<dbReference type="RefSeq" id="WP_160859836.1">
    <property type="nucleotide sequence ID" value="NZ_WUMK01000005.1"/>
</dbReference>
<dbReference type="PANTHER" id="PTHR45566">
    <property type="entry name" value="HTH-TYPE TRANSCRIPTIONAL REGULATOR YHJB-RELATED"/>
    <property type="match status" value="1"/>
</dbReference>
<dbReference type="InterPro" id="IPR011006">
    <property type="entry name" value="CheY-like_superfamily"/>
</dbReference>
<dbReference type="CDD" id="cd06170">
    <property type="entry name" value="LuxR_C_like"/>
    <property type="match status" value="1"/>
</dbReference>
<dbReference type="SMART" id="SM00421">
    <property type="entry name" value="HTH_LUXR"/>
    <property type="match status" value="1"/>
</dbReference>
<dbReference type="GO" id="GO:0003677">
    <property type="term" value="F:DNA binding"/>
    <property type="evidence" value="ECO:0007669"/>
    <property type="project" value="UniProtKB-KW"/>
</dbReference>
<organism evidence="2 3">
    <name type="scientific">Shinella kummerowiae</name>
    <dbReference type="NCBI Taxonomy" id="417745"/>
    <lineage>
        <taxon>Bacteria</taxon>
        <taxon>Pseudomonadati</taxon>
        <taxon>Pseudomonadota</taxon>
        <taxon>Alphaproteobacteria</taxon>
        <taxon>Hyphomicrobiales</taxon>
        <taxon>Rhizobiaceae</taxon>
        <taxon>Shinella</taxon>
    </lineage>
</organism>
<evidence type="ECO:0000313" key="2">
    <source>
        <dbReference type="EMBL" id="MXN46288.1"/>
    </source>
</evidence>
<dbReference type="Gene3D" id="3.40.50.2300">
    <property type="match status" value="1"/>
</dbReference>
<feature type="domain" description="HTH luxR-type" evidence="1">
    <location>
        <begin position="183"/>
        <end position="248"/>
    </location>
</feature>
<dbReference type="PROSITE" id="PS50043">
    <property type="entry name" value="HTH_LUXR_2"/>
    <property type="match status" value="1"/>
</dbReference>
<dbReference type="SUPFAM" id="SSF52172">
    <property type="entry name" value="CheY-like"/>
    <property type="match status" value="1"/>
</dbReference>
<evidence type="ECO:0000259" key="1">
    <source>
        <dbReference type="PROSITE" id="PS50043"/>
    </source>
</evidence>
<dbReference type="InterPro" id="IPR016032">
    <property type="entry name" value="Sig_transdc_resp-reg_C-effctor"/>
</dbReference>
<name>A0A6N8SFC0_9HYPH</name>
<dbReference type="OrthoDB" id="7272316at2"/>
<dbReference type="InterPro" id="IPR000792">
    <property type="entry name" value="Tscrpt_reg_LuxR_C"/>
</dbReference>
<dbReference type="AlphaFoldDB" id="A0A6N8SFC0"/>
<evidence type="ECO:0000313" key="3">
    <source>
        <dbReference type="Proteomes" id="UP000435802"/>
    </source>
</evidence>
<dbReference type="Proteomes" id="UP000435802">
    <property type="component" value="Unassembled WGS sequence"/>
</dbReference>
<keyword evidence="2" id="KW-0238">DNA-binding</keyword>
<dbReference type="PRINTS" id="PR00038">
    <property type="entry name" value="HTHLUXR"/>
</dbReference>
<dbReference type="SUPFAM" id="SSF46894">
    <property type="entry name" value="C-terminal effector domain of the bipartite response regulators"/>
    <property type="match status" value="1"/>
</dbReference>
<dbReference type="PROSITE" id="PS00622">
    <property type="entry name" value="HTH_LUXR_1"/>
    <property type="match status" value="1"/>
</dbReference>
<dbReference type="EMBL" id="WUMK01000005">
    <property type="protein sequence ID" value="MXN46288.1"/>
    <property type="molecule type" value="Genomic_DNA"/>
</dbReference>
<dbReference type="GO" id="GO:0006355">
    <property type="term" value="P:regulation of DNA-templated transcription"/>
    <property type="evidence" value="ECO:0007669"/>
    <property type="project" value="InterPro"/>
</dbReference>